<comment type="caution">
    <text evidence="2">The sequence shown here is derived from an EMBL/GenBank/DDBJ whole genome shotgun (WGS) entry which is preliminary data.</text>
</comment>
<protein>
    <recommendedName>
        <fullName evidence="1">Glycosyl transferase family 28 C-terminal domain-containing protein</fullName>
    </recommendedName>
</protein>
<evidence type="ECO:0000313" key="3">
    <source>
        <dbReference type="Proteomes" id="UP000230837"/>
    </source>
</evidence>
<organism evidence="2 3">
    <name type="scientific">Candidatus Kaiserbacteria bacterium CG_4_8_14_3_um_filter_38_9</name>
    <dbReference type="NCBI Taxonomy" id="1974599"/>
    <lineage>
        <taxon>Bacteria</taxon>
        <taxon>Candidatus Kaiseribacteriota</taxon>
    </lineage>
</organism>
<evidence type="ECO:0000313" key="2">
    <source>
        <dbReference type="EMBL" id="PIW97241.1"/>
    </source>
</evidence>
<sequence>GKPAIIIPIPEEVSHDQRTNAYAYARTGAASVLEEGNLNSSLLTSEITAIIGDPNKYSAMQNAAKNFGTGEAATKIAEVLLAIGQEHG</sequence>
<evidence type="ECO:0000259" key="1">
    <source>
        <dbReference type="Pfam" id="PF04101"/>
    </source>
</evidence>
<dbReference type="SUPFAM" id="SSF53756">
    <property type="entry name" value="UDP-Glycosyltransferase/glycogen phosphorylase"/>
    <property type="match status" value="1"/>
</dbReference>
<dbReference type="GO" id="GO:0016758">
    <property type="term" value="F:hexosyltransferase activity"/>
    <property type="evidence" value="ECO:0007669"/>
    <property type="project" value="InterPro"/>
</dbReference>
<feature type="domain" description="Glycosyl transferase family 28 C-terminal" evidence="1">
    <location>
        <begin position="1"/>
        <end position="68"/>
    </location>
</feature>
<dbReference type="InterPro" id="IPR007235">
    <property type="entry name" value="Glyco_trans_28_C"/>
</dbReference>
<accession>A0A2M7IPK6</accession>
<dbReference type="Pfam" id="PF04101">
    <property type="entry name" value="Glyco_tran_28_C"/>
    <property type="match status" value="1"/>
</dbReference>
<dbReference type="AlphaFoldDB" id="A0A2M7IPK6"/>
<dbReference type="PANTHER" id="PTHR21015:SF22">
    <property type="entry name" value="GLYCOSYLTRANSFERASE"/>
    <property type="match status" value="1"/>
</dbReference>
<gene>
    <name evidence="2" type="ORF">COZ82_00640</name>
</gene>
<dbReference type="EMBL" id="PFHR01000038">
    <property type="protein sequence ID" value="PIW97241.1"/>
    <property type="molecule type" value="Genomic_DNA"/>
</dbReference>
<dbReference type="Gene3D" id="3.40.50.2000">
    <property type="entry name" value="Glycogen Phosphorylase B"/>
    <property type="match status" value="1"/>
</dbReference>
<feature type="non-terminal residue" evidence="2">
    <location>
        <position position="1"/>
    </location>
</feature>
<dbReference type="PANTHER" id="PTHR21015">
    <property type="entry name" value="UDP-N-ACETYLGLUCOSAMINE--N-ACETYLMURAMYL-(PENTAPEPTIDE) PYROPHOSPHORYL-UNDECAPRENOL N-ACETYLGLUCOSAMINE TRANSFERASE 1"/>
    <property type="match status" value="1"/>
</dbReference>
<proteinExistence type="predicted"/>
<dbReference type="Proteomes" id="UP000230837">
    <property type="component" value="Unassembled WGS sequence"/>
</dbReference>
<reference evidence="3" key="1">
    <citation type="submission" date="2017-09" db="EMBL/GenBank/DDBJ databases">
        <title>Depth-based differentiation of microbial function through sediment-hosted aquifers and enrichment of novel symbionts in the deep terrestrial subsurface.</title>
        <authorList>
            <person name="Probst A.J."/>
            <person name="Ladd B."/>
            <person name="Jarett J.K."/>
            <person name="Geller-Mcgrath D.E."/>
            <person name="Sieber C.M.K."/>
            <person name="Emerson J.B."/>
            <person name="Anantharaman K."/>
            <person name="Thomas B.C."/>
            <person name="Malmstrom R."/>
            <person name="Stieglmeier M."/>
            <person name="Klingl A."/>
            <person name="Woyke T."/>
            <person name="Ryan C.M."/>
            <person name="Banfield J.F."/>
        </authorList>
    </citation>
    <scope>NUCLEOTIDE SEQUENCE [LARGE SCALE GENOMIC DNA]</scope>
</reference>
<name>A0A2M7IPK6_9BACT</name>